<evidence type="ECO:0000313" key="3">
    <source>
        <dbReference type="Proteomes" id="UP000653454"/>
    </source>
</evidence>
<name>A0A8S4EV23_PLUXY</name>
<dbReference type="Proteomes" id="UP000653454">
    <property type="component" value="Unassembled WGS sequence"/>
</dbReference>
<organism evidence="1 3">
    <name type="scientific">Plutella xylostella</name>
    <name type="common">Diamondback moth</name>
    <name type="synonym">Plutella maculipennis</name>
    <dbReference type="NCBI Taxonomy" id="51655"/>
    <lineage>
        <taxon>Eukaryota</taxon>
        <taxon>Metazoa</taxon>
        <taxon>Ecdysozoa</taxon>
        <taxon>Arthropoda</taxon>
        <taxon>Hexapoda</taxon>
        <taxon>Insecta</taxon>
        <taxon>Pterygota</taxon>
        <taxon>Neoptera</taxon>
        <taxon>Endopterygota</taxon>
        <taxon>Lepidoptera</taxon>
        <taxon>Glossata</taxon>
        <taxon>Ditrysia</taxon>
        <taxon>Yponomeutoidea</taxon>
        <taxon>Plutellidae</taxon>
        <taxon>Plutella</taxon>
    </lineage>
</organism>
<dbReference type="AlphaFoldDB" id="A0A8S4EV23"/>
<evidence type="ECO:0000313" key="1">
    <source>
        <dbReference type="EMBL" id="CAG9119473.1"/>
    </source>
</evidence>
<accession>A0A8S4EV23</accession>
<comment type="caution">
    <text evidence="1">The sequence shown here is derived from an EMBL/GenBank/DDBJ whole genome shotgun (WGS) entry which is preliminary data.</text>
</comment>
<dbReference type="EMBL" id="CAJHNJ030000022">
    <property type="protein sequence ID" value="CAG9119476.1"/>
    <property type="molecule type" value="Genomic_DNA"/>
</dbReference>
<protein>
    <submittedName>
        <fullName evidence="1">(diamondback moth) hypothetical protein</fullName>
    </submittedName>
</protein>
<proteinExistence type="predicted"/>
<keyword evidence="3" id="KW-1185">Reference proteome</keyword>
<evidence type="ECO:0000313" key="2">
    <source>
        <dbReference type="EMBL" id="CAG9119476.1"/>
    </source>
</evidence>
<sequence>MSHETSVHVGHSHQWWHVLVLGALYYWHNSGMLYVHELKSDDTILEMSHETSVHVGHSHQWWHVLVLGALYYWHNSGMLYVQYRMNHGCANNMRIF</sequence>
<reference evidence="1" key="1">
    <citation type="submission" date="2020-11" db="EMBL/GenBank/DDBJ databases">
        <authorList>
            <person name="Whiteford S."/>
        </authorList>
    </citation>
    <scope>NUCLEOTIDE SEQUENCE</scope>
</reference>
<dbReference type="EMBL" id="CAJHNJ030000022">
    <property type="protein sequence ID" value="CAG9119473.1"/>
    <property type="molecule type" value="Genomic_DNA"/>
</dbReference>
<gene>
    <name evidence="1" type="ORF">PLXY2_LOCUS6752</name>
    <name evidence="2" type="ORF">PLXY2_LOCUS6753</name>
</gene>